<proteinExistence type="inferred from homology"/>
<name>A0A5P2UF26_9ACTN</name>
<dbReference type="CDD" id="cd06171">
    <property type="entry name" value="Sigma70_r4"/>
    <property type="match status" value="1"/>
</dbReference>
<dbReference type="GO" id="GO:0016987">
    <property type="term" value="F:sigma factor activity"/>
    <property type="evidence" value="ECO:0007669"/>
    <property type="project" value="UniProtKB-KW"/>
</dbReference>
<dbReference type="RefSeq" id="WP_150516912.1">
    <property type="nucleotide sequence ID" value="NZ_BMVX01000007.1"/>
</dbReference>
<evidence type="ECO:0000259" key="7">
    <source>
        <dbReference type="Pfam" id="PF04542"/>
    </source>
</evidence>
<dbReference type="GO" id="GO:0003677">
    <property type="term" value="F:DNA binding"/>
    <property type="evidence" value="ECO:0007669"/>
    <property type="project" value="UniProtKB-KW"/>
</dbReference>
<reference evidence="9" key="1">
    <citation type="journal article" date="2014" name="Int. J. Syst. Evol. Microbiol.">
        <title>Complete genome sequence of Corynebacterium casei LMG S-19264T (=DSM 44701T), isolated from a smear-ripened cheese.</title>
        <authorList>
            <consortium name="US DOE Joint Genome Institute (JGI-PGF)"/>
            <person name="Walter F."/>
            <person name="Albersmeier A."/>
            <person name="Kalinowski J."/>
            <person name="Ruckert C."/>
        </authorList>
    </citation>
    <scope>NUCLEOTIDE SEQUENCE</scope>
    <source>
        <strain evidence="9">JCM 4834</strain>
    </source>
</reference>
<comment type="similarity">
    <text evidence="1 6">Belongs to the sigma-70 factor family. ECF subfamily.</text>
</comment>
<evidence type="ECO:0000313" key="9">
    <source>
        <dbReference type="EMBL" id="GGZ62451.1"/>
    </source>
</evidence>
<dbReference type="SUPFAM" id="SSF88946">
    <property type="entry name" value="Sigma2 domain of RNA polymerase sigma factors"/>
    <property type="match status" value="1"/>
</dbReference>
<dbReference type="GO" id="GO:0006352">
    <property type="term" value="P:DNA-templated transcription initiation"/>
    <property type="evidence" value="ECO:0007669"/>
    <property type="project" value="InterPro"/>
</dbReference>
<organism evidence="10 11">
    <name type="scientific">Streptomyces subrutilus</name>
    <dbReference type="NCBI Taxonomy" id="36818"/>
    <lineage>
        <taxon>Bacteria</taxon>
        <taxon>Bacillati</taxon>
        <taxon>Actinomycetota</taxon>
        <taxon>Actinomycetes</taxon>
        <taxon>Kitasatosporales</taxon>
        <taxon>Streptomycetaceae</taxon>
        <taxon>Streptomyces</taxon>
    </lineage>
</organism>
<sequence>MPLSPTLRRTHPEALAALQRDHGRALFGFLLALTAGDAQRAEDLVQETLVRVWQHPEALASGHESLRPWLFTVARRLAIDARRARLSRPREVAPEELEQAPSPVDAVAGSVTAIDVRRAVGSLGAEHREVLLQVYFRDRSVAEAAAELGIPAGTVKSRTHYALRALRADLQGYGYGLGARGRSAV</sequence>
<keyword evidence="11" id="KW-1185">Reference proteome</keyword>
<dbReference type="Gene3D" id="1.10.1740.10">
    <property type="match status" value="1"/>
</dbReference>
<evidence type="ECO:0000256" key="5">
    <source>
        <dbReference type="ARBA" id="ARBA00023163"/>
    </source>
</evidence>
<reference evidence="9" key="3">
    <citation type="submission" date="2020-09" db="EMBL/GenBank/DDBJ databases">
        <authorList>
            <person name="Sun Q."/>
            <person name="Ohkuma M."/>
        </authorList>
    </citation>
    <scope>NUCLEOTIDE SEQUENCE</scope>
    <source>
        <strain evidence="9">JCM 4834</strain>
    </source>
</reference>
<accession>A0A5P2UF26</accession>
<evidence type="ECO:0000313" key="11">
    <source>
        <dbReference type="Proteomes" id="UP000326831"/>
    </source>
</evidence>
<dbReference type="Proteomes" id="UP000326831">
    <property type="component" value="Chromosome"/>
</dbReference>
<feature type="domain" description="RNA polymerase sigma-70 region 4" evidence="8">
    <location>
        <begin position="121"/>
        <end position="168"/>
    </location>
</feature>
<feature type="domain" description="RNA polymerase sigma-70 region 2" evidence="7">
    <location>
        <begin position="20"/>
        <end position="85"/>
    </location>
</feature>
<dbReference type="OrthoDB" id="9811152at2"/>
<evidence type="ECO:0000259" key="8">
    <source>
        <dbReference type="Pfam" id="PF04545"/>
    </source>
</evidence>
<reference evidence="10 11" key="2">
    <citation type="submission" date="2017-09" db="EMBL/GenBank/DDBJ databases">
        <authorList>
            <person name="Lee N."/>
            <person name="Cho B.-K."/>
        </authorList>
    </citation>
    <scope>NUCLEOTIDE SEQUENCE [LARGE SCALE GENOMIC DNA]</scope>
    <source>
        <strain evidence="10 11">ATCC 27467</strain>
    </source>
</reference>
<dbReference type="InterPro" id="IPR039425">
    <property type="entry name" value="RNA_pol_sigma-70-like"/>
</dbReference>
<dbReference type="PANTHER" id="PTHR43133">
    <property type="entry name" value="RNA POLYMERASE ECF-TYPE SIGMA FACTO"/>
    <property type="match status" value="1"/>
</dbReference>
<dbReference type="NCBIfam" id="NF007227">
    <property type="entry name" value="PRK09645.1"/>
    <property type="match status" value="1"/>
</dbReference>
<dbReference type="PANTHER" id="PTHR43133:SF52">
    <property type="entry name" value="ECF RNA POLYMERASE SIGMA FACTOR SIGL"/>
    <property type="match status" value="1"/>
</dbReference>
<keyword evidence="4 6" id="KW-0238">DNA-binding</keyword>
<dbReference type="PROSITE" id="PS01063">
    <property type="entry name" value="SIGMA70_ECF"/>
    <property type="match status" value="1"/>
</dbReference>
<dbReference type="Pfam" id="PF04545">
    <property type="entry name" value="Sigma70_r4"/>
    <property type="match status" value="1"/>
</dbReference>
<dbReference type="EMBL" id="CP023701">
    <property type="protein sequence ID" value="QEU77812.1"/>
    <property type="molecule type" value="Genomic_DNA"/>
</dbReference>
<dbReference type="InterPro" id="IPR007627">
    <property type="entry name" value="RNA_pol_sigma70_r2"/>
</dbReference>
<keyword evidence="5 6" id="KW-0804">Transcription</keyword>
<evidence type="ECO:0000256" key="1">
    <source>
        <dbReference type="ARBA" id="ARBA00010641"/>
    </source>
</evidence>
<dbReference type="InterPro" id="IPR036388">
    <property type="entry name" value="WH-like_DNA-bd_sf"/>
</dbReference>
<gene>
    <name evidence="10" type="ORF">CP968_05535</name>
    <name evidence="9" type="ORF">GCM10010371_22330</name>
</gene>
<dbReference type="NCBIfam" id="TIGR02937">
    <property type="entry name" value="sigma70-ECF"/>
    <property type="match status" value="1"/>
</dbReference>
<dbReference type="EMBL" id="BMVX01000007">
    <property type="protein sequence ID" value="GGZ62451.1"/>
    <property type="molecule type" value="Genomic_DNA"/>
</dbReference>
<dbReference type="InterPro" id="IPR013325">
    <property type="entry name" value="RNA_pol_sigma_r2"/>
</dbReference>
<evidence type="ECO:0000256" key="3">
    <source>
        <dbReference type="ARBA" id="ARBA00023082"/>
    </source>
</evidence>
<dbReference type="SUPFAM" id="SSF88659">
    <property type="entry name" value="Sigma3 and sigma4 domains of RNA polymerase sigma factors"/>
    <property type="match status" value="1"/>
</dbReference>
<dbReference type="KEGG" id="ssub:CP968_05535"/>
<keyword evidence="2 6" id="KW-0805">Transcription regulation</keyword>
<dbReference type="Proteomes" id="UP000634660">
    <property type="component" value="Unassembled WGS sequence"/>
</dbReference>
<keyword evidence="3 6" id="KW-0731">Sigma factor</keyword>
<evidence type="ECO:0000313" key="10">
    <source>
        <dbReference type="EMBL" id="QEU77812.1"/>
    </source>
</evidence>
<evidence type="ECO:0000256" key="2">
    <source>
        <dbReference type="ARBA" id="ARBA00023015"/>
    </source>
</evidence>
<dbReference type="InterPro" id="IPR013324">
    <property type="entry name" value="RNA_pol_sigma_r3/r4-like"/>
</dbReference>
<dbReference type="AlphaFoldDB" id="A0A5P2UF26"/>
<evidence type="ECO:0000256" key="4">
    <source>
        <dbReference type="ARBA" id="ARBA00023125"/>
    </source>
</evidence>
<evidence type="ECO:0000256" key="6">
    <source>
        <dbReference type="RuleBase" id="RU000716"/>
    </source>
</evidence>
<dbReference type="InterPro" id="IPR000838">
    <property type="entry name" value="RNA_pol_sigma70_ECF_CS"/>
</dbReference>
<dbReference type="Pfam" id="PF04542">
    <property type="entry name" value="Sigma70_r2"/>
    <property type="match status" value="1"/>
</dbReference>
<dbReference type="InterPro" id="IPR014284">
    <property type="entry name" value="RNA_pol_sigma-70_dom"/>
</dbReference>
<dbReference type="InterPro" id="IPR007630">
    <property type="entry name" value="RNA_pol_sigma70_r4"/>
</dbReference>
<protein>
    <recommendedName>
        <fullName evidence="6">RNA polymerase sigma factor</fullName>
    </recommendedName>
</protein>
<dbReference type="Gene3D" id="1.10.10.10">
    <property type="entry name" value="Winged helix-like DNA-binding domain superfamily/Winged helix DNA-binding domain"/>
    <property type="match status" value="1"/>
</dbReference>